<dbReference type="InterPro" id="IPR036249">
    <property type="entry name" value="Thioredoxin-like_sf"/>
</dbReference>
<dbReference type="Proteomes" id="UP000198304">
    <property type="component" value="Unassembled WGS sequence"/>
</dbReference>
<gene>
    <name evidence="1" type="ORF">SAMN05446037_10092</name>
</gene>
<accession>A0A239E0X4</accession>
<dbReference type="CDD" id="cd01659">
    <property type="entry name" value="TRX_superfamily"/>
    <property type="match status" value="1"/>
</dbReference>
<evidence type="ECO:0000313" key="2">
    <source>
        <dbReference type="Proteomes" id="UP000198304"/>
    </source>
</evidence>
<dbReference type="Pfam" id="PF14595">
    <property type="entry name" value="Thioredoxin_9"/>
    <property type="match status" value="1"/>
</dbReference>
<proteinExistence type="predicted"/>
<protein>
    <submittedName>
        <fullName evidence="1">Thioredoxin</fullName>
    </submittedName>
</protein>
<dbReference type="RefSeq" id="WP_089282874.1">
    <property type="nucleotide sequence ID" value="NZ_FZOJ01000009.1"/>
</dbReference>
<name>A0A239E0X4_9FIRM</name>
<organism evidence="1 2">
    <name type="scientific">Anaerovirgula multivorans</name>
    <dbReference type="NCBI Taxonomy" id="312168"/>
    <lineage>
        <taxon>Bacteria</taxon>
        <taxon>Bacillati</taxon>
        <taxon>Bacillota</taxon>
        <taxon>Clostridia</taxon>
        <taxon>Peptostreptococcales</taxon>
        <taxon>Natronincolaceae</taxon>
        <taxon>Anaerovirgula</taxon>
    </lineage>
</organism>
<dbReference type="EMBL" id="FZOJ01000009">
    <property type="protein sequence ID" value="SNS38149.1"/>
    <property type="molecule type" value="Genomic_DNA"/>
</dbReference>
<evidence type="ECO:0000313" key="1">
    <source>
        <dbReference type="EMBL" id="SNS38149.1"/>
    </source>
</evidence>
<reference evidence="1 2" key="1">
    <citation type="submission" date="2017-06" db="EMBL/GenBank/DDBJ databases">
        <authorList>
            <person name="Kim H.J."/>
            <person name="Triplett B.A."/>
        </authorList>
    </citation>
    <scope>NUCLEOTIDE SEQUENCE [LARGE SCALE GENOMIC DNA]</scope>
    <source>
        <strain evidence="1 2">SCA</strain>
    </source>
</reference>
<dbReference type="Gene3D" id="3.40.30.10">
    <property type="entry name" value="Glutaredoxin"/>
    <property type="match status" value="1"/>
</dbReference>
<dbReference type="OrthoDB" id="6120799at2"/>
<dbReference type="SUPFAM" id="SSF52833">
    <property type="entry name" value="Thioredoxin-like"/>
    <property type="match status" value="1"/>
</dbReference>
<keyword evidence="2" id="KW-1185">Reference proteome</keyword>
<dbReference type="AlphaFoldDB" id="A0A239E0X4"/>
<sequence length="169" mass="19594">MTFRELFEVGSCFEAFLNKDQDINREKTLEIYNSITLEEELVHRIKEIGAVIKILVFAEIWCPDCVINVPALQKIKEINPNIEFRILPREGNEIYMEPYKVGGKTKIPTFIVLDNDYKEKGAFLEIPKTLKEVVGKGNQVEIIVAKRKYKKGEYISSTIEEILDIINRK</sequence>